<dbReference type="EMBL" id="JACJVP010000047">
    <property type="protein sequence ID" value="MBB6674495.1"/>
    <property type="molecule type" value="Genomic_DNA"/>
</dbReference>
<reference evidence="1 2" key="1">
    <citation type="submission" date="2020-08" db="EMBL/GenBank/DDBJ databases">
        <title>Cohnella phylogeny.</title>
        <authorList>
            <person name="Dunlap C."/>
        </authorList>
    </citation>
    <scope>NUCLEOTIDE SEQUENCE [LARGE SCALE GENOMIC DNA]</scope>
    <source>
        <strain evidence="1 2">DSM 28246</strain>
    </source>
</reference>
<dbReference type="Proteomes" id="UP000547209">
    <property type="component" value="Unassembled WGS sequence"/>
</dbReference>
<accession>A0A7X0RVR4</accession>
<sequence>MSKSIFTVGLSAYGAFAKVRDNHNAELVHDEYHDLGDGRGIGTLVFEKYYFRTSNRAALVVIMDNLRGETEVRAVATGSSEGLFFNLDWGAGGNFVRSVSDILEDDITGWRDEE</sequence>
<evidence type="ECO:0000313" key="1">
    <source>
        <dbReference type="EMBL" id="MBB6674495.1"/>
    </source>
</evidence>
<gene>
    <name evidence="1" type="ORF">H7C19_27815</name>
</gene>
<organism evidence="1 2">
    <name type="scientific">Cohnella nanjingensis</name>
    <dbReference type="NCBI Taxonomy" id="1387779"/>
    <lineage>
        <taxon>Bacteria</taxon>
        <taxon>Bacillati</taxon>
        <taxon>Bacillota</taxon>
        <taxon>Bacilli</taxon>
        <taxon>Bacillales</taxon>
        <taxon>Paenibacillaceae</taxon>
        <taxon>Cohnella</taxon>
    </lineage>
</organism>
<dbReference type="AlphaFoldDB" id="A0A7X0RVR4"/>
<name>A0A7X0RVR4_9BACL</name>
<keyword evidence="2" id="KW-1185">Reference proteome</keyword>
<protein>
    <submittedName>
        <fullName evidence="1">Uncharacterized protein</fullName>
    </submittedName>
</protein>
<evidence type="ECO:0000313" key="2">
    <source>
        <dbReference type="Proteomes" id="UP000547209"/>
    </source>
</evidence>
<dbReference type="Pfam" id="PF19524">
    <property type="entry name" value="DUF6054"/>
    <property type="match status" value="1"/>
</dbReference>
<dbReference type="RefSeq" id="WP_185672352.1">
    <property type="nucleotide sequence ID" value="NZ_JACJVP010000047.1"/>
</dbReference>
<proteinExistence type="predicted"/>
<dbReference type="InterPro" id="IPR046117">
    <property type="entry name" value="DUF6054"/>
</dbReference>
<comment type="caution">
    <text evidence="1">The sequence shown here is derived from an EMBL/GenBank/DDBJ whole genome shotgun (WGS) entry which is preliminary data.</text>
</comment>